<evidence type="ECO:0000256" key="1">
    <source>
        <dbReference type="ARBA" id="ARBA00022729"/>
    </source>
</evidence>
<evidence type="ECO:0000313" key="5">
    <source>
        <dbReference type="Proteomes" id="UP000321026"/>
    </source>
</evidence>
<organism evidence="4 5">
    <name type="scientific">Candidatus Dojkabacteria bacterium</name>
    <dbReference type="NCBI Taxonomy" id="2099670"/>
    <lineage>
        <taxon>Bacteria</taxon>
        <taxon>Candidatus Dojkabacteria</taxon>
    </lineage>
</organism>
<keyword evidence="1" id="KW-0732">Signal</keyword>
<keyword evidence="3" id="KW-1133">Transmembrane helix</keyword>
<evidence type="ECO:0000256" key="2">
    <source>
        <dbReference type="SAM" id="MobiDB-lite"/>
    </source>
</evidence>
<gene>
    <name evidence="4" type="ORF">E6Q11_04395</name>
</gene>
<evidence type="ECO:0000313" key="4">
    <source>
        <dbReference type="EMBL" id="TXG76475.1"/>
    </source>
</evidence>
<name>A0A5C7J4Q8_9BACT</name>
<feature type="compositionally biased region" description="Polar residues" evidence="2">
    <location>
        <begin position="22"/>
        <end position="39"/>
    </location>
</feature>
<accession>A0A5C7J4Q8</accession>
<proteinExistence type="predicted"/>
<dbReference type="PANTHER" id="PTHR47637">
    <property type="entry name" value="CHAPERONE SURA"/>
    <property type="match status" value="1"/>
</dbReference>
<reference evidence="4 5" key="1">
    <citation type="submission" date="2018-09" db="EMBL/GenBank/DDBJ databases">
        <title>Metagenome Assembled Genomes from an Advanced Water Purification Facility.</title>
        <authorList>
            <person name="Stamps B.W."/>
            <person name="Spear J.R."/>
        </authorList>
    </citation>
    <scope>NUCLEOTIDE SEQUENCE [LARGE SCALE GENOMIC DNA]</scope>
    <source>
        <strain evidence="4">Bin_63_2</strain>
    </source>
</reference>
<dbReference type="PANTHER" id="PTHR47637:SF1">
    <property type="entry name" value="CHAPERONE SURA"/>
    <property type="match status" value="1"/>
</dbReference>
<dbReference type="InterPro" id="IPR050280">
    <property type="entry name" value="OMP_Chaperone_SurA"/>
</dbReference>
<comment type="caution">
    <text evidence="4">The sequence shown here is derived from an EMBL/GenBank/DDBJ whole genome shotgun (WGS) entry which is preliminary data.</text>
</comment>
<keyword evidence="3" id="KW-0812">Transmembrane</keyword>
<sequence length="238" mass="26140">MDPKTKKNAKSKKTIKKSTKTPAVTTESRVETKSTSPSSRLTSRNRKLIIVSAAVIFILVALALYYKSAFVAATVNGQPITRIAVVKQLESQSGKQTLDALVTQTLILQEAKKRNINITQKDVDAELAKITKNVEAQGSTLDQALAAQGMTKNQLMEQIKIQIALDKMVGNNFKATKTEIDDFVKQSQAQLPEGSTTTAAELETQAKSQIAQQKKQEAMQTLIAKLQKEAKIRTFVSY</sequence>
<dbReference type="Proteomes" id="UP000321026">
    <property type="component" value="Unassembled WGS sequence"/>
</dbReference>
<dbReference type="AlphaFoldDB" id="A0A5C7J4Q8"/>
<feature type="region of interest" description="Disordered" evidence="2">
    <location>
        <begin position="1"/>
        <end position="39"/>
    </location>
</feature>
<protein>
    <recommendedName>
        <fullName evidence="6">SurA N-terminal domain-containing protein</fullName>
    </recommendedName>
</protein>
<dbReference type="InterPro" id="IPR027304">
    <property type="entry name" value="Trigger_fact/SurA_dom_sf"/>
</dbReference>
<evidence type="ECO:0000256" key="3">
    <source>
        <dbReference type="SAM" id="Phobius"/>
    </source>
</evidence>
<keyword evidence="3" id="KW-0472">Membrane</keyword>
<dbReference type="EMBL" id="SSDS01000072">
    <property type="protein sequence ID" value="TXG76475.1"/>
    <property type="molecule type" value="Genomic_DNA"/>
</dbReference>
<feature type="transmembrane region" description="Helical" evidence="3">
    <location>
        <begin position="48"/>
        <end position="66"/>
    </location>
</feature>
<dbReference type="Gene3D" id="1.10.4030.10">
    <property type="entry name" value="Porin chaperone SurA, peptide-binding domain"/>
    <property type="match status" value="1"/>
</dbReference>
<evidence type="ECO:0008006" key="6">
    <source>
        <dbReference type="Google" id="ProtNLM"/>
    </source>
</evidence>
<feature type="compositionally biased region" description="Basic residues" evidence="2">
    <location>
        <begin position="1"/>
        <end position="19"/>
    </location>
</feature>
<dbReference type="SUPFAM" id="SSF109998">
    <property type="entry name" value="Triger factor/SurA peptide-binding domain-like"/>
    <property type="match status" value="1"/>
</dbReference>
<dbReference type="Pfam" id="PF13624">
    <property type="entry name" value="SurA_N_3"/>
    <property type="match status" value="1"/>
</dbReference>